<dbReference type="AlphaFoldDB" id="A0A7J7NMG1"/>
<dbReference type="Pfam" id="PF00168">
    <property type="entry name" value="C2"/>
    <property type="match status" value="1"/>
</dbReference>
<name>A0A7J7NMG1_9MAGN</name>
<dbReference type="GO" id="GO:0005096">
    <property type="term" value="F:GTPase activator activity"/>
    <property type="evidence" value="ECO:0007669"/>
    <property type="project" value="InterPro"/>
</dbReference>
<evidence type="ECO:0000313" key="3">
    <source>
        <dbReference type="Proteomes" id="UP000541444"/>
    </source>
</evidence>
<proteinExistence type="predicted"/>
<protein>
    <recommendedName>
        <fullName evidence="1">C2 domain-containing protein</fullName>
    </recommendedName>
</protein>
<dbReference type="InterPro" id="IPR000008">
    <property type="entry name" value="C2_dom"/>
</dbReference>
<accession>A0A7J7NMG1</accession>
<dbReference type="PANTHER" id="PTHR46220:SF1">
    <property type="entry name" value="ADP-RIBOSYLATION FACTOR GTPASE-ACTIVATING PROTEIN AGD12"/>
    <property type="match status" value="1"/>
</dbReference>
<dbReference type="InterPro" id="IPR035892">
    <property type="entry name" value="C2_domain_sf"/>
</dbReference>
<dbReference type="Proteomes" id="UP000541444">
    <property type="component" value="Unassembled WGS sequence"/>
</dbReference>
<dbReference type="SMART" id="SM00239">
    <property type="entry name" value="C2"/>
    <property type="match status" value="1"/>
</dbReference>
<dbReference type="PANTHER" id="PTHR46220">
    <property type="entry name" value="ADP-RIBOSYLATION FACTOR GTPASE-ACTIVATING PROTEIN AGD12"/>
    <property type="match status" value="1"/>
</dbReference>
<dbReference type="InterPro" id="IPR044518">
    <property type="entry name" value="ARF_GAP_AGD11/12/13"/>
</dbReference>
<feature type="domain" description="C2" evidence="1">
    <location>
        <begin position="77"/>
        <end position="186"/>
    </location>
</feature>
<dbReference type="PROSITE" id="PS50004">
    <property type="entry name" value="C2"/>
    <property type="match status" value="1"/>
</dbReference>
<reference evidence="2 3" key="1">
    <citation type="journal article" date="2020" name="IScience">
        <title>Genome Sequencing of the Endangered Kingdonia uniflora (Circaeasteraceae, Ranunculales) Reveals Potential Mechanisms of Evolutionary Specialization.</title>
        <authorList>
            <person name="Sun Y."/>
            <person name="Deng T."/>
            <person name="Zhang A."/>
            <person name="Moore M.J."/>
            <person name="Landis J.B."/>
            <person name="Lin N."/>
            <person name="Zhang H."/>
            <person name="Zhang X."/>
            <person name="Huang J."/>
            <person name="Zhang X."/>
            <person name="Sun H."/>
            <person name="Wang H."/>
        </authorList>
    </citation>
    <scope>NUCLEOTIDE SEQUENCE [LARGE SCALE GENOMIC DNA]</scope>
    <source>
        <strain evidence="2">TB1705</strain>
        <tissue evidence="2">Leaf</tissue>
    </source>
</reference>
<sequence>MALGYYKKGVEIATFHVEIAGNMASEIKAICIGLQLCKEMGTQRSKYELQEFLKPSLRIISFTSGRSSLKSSLSRKLKDSFRISDSSKKSECMVEFIGLLKVKVIKGTNLAVRDILSSDPYVVLKLGKQKTQTQVISSNLNPIWNKELVLSVPEHYGALKLVSLRTAVNLLLPMQLSEPTESSSEP</sequence>
<organism evidence="2 3">
    <name type="scientific">Kingdonia uniflora</name>
    <dbReference type="NCBI Taxonomy" id="39325"/>
    <lineage>
        <taxon>Eukaryota</taxon>
        <taxon>Viridiplantae</taxon>
        <taxon>Streptophyta</taxon>
        <taxon>Embryophyta</taxon>
        <taxon>Tracheophyta</taxon>
        <taxon>Spermatophyta</taxon>
        <taxon>Magnoliopsida</taxon>
        <taxon>Ranunculales</taxon>
        <taxon>Circaeasteraceae</taxon>
        <taxon>Kingdonia</taxon>
    </lineage>
</organism>
<dbReference type="EMBL" id="JACGCM010000697">
    <property type="protein sequence ID" value="KAF6168326.1"/>
    <property type="molecule type" value="Genomic_DNA"/>
</dbReference>
<dbReference type="GO" id="GO:0005543">
    <property type="term" value="F:phospholipid binding"/>
    <property type="evidence" value="ECO:0007669"/>
    <property type="project" value="InterPro"/>
</dbReference>
<gene>
    <name evidence="2" type="ORF">GIB67_018166</name>
</gene>
<evidence type="ECO:0000313" key="2">
    <source>
        <dbReference type="EMBL" id="KAF6168326.1"/>
    </source>
</evidence>
<dbReference type="OrthoDB" id="73919at2759"/>
<dbReference type="SUPFAM" id="SSF49562">
    <property type="entry name" value="C2 domain (Calcium/lipid-binding domain, CaLB)"/>
    <property type="match status" value="1"/>
</dbReference>
<comment type="caution">
    <text evidence="2">The sequence shown here is derived from an EMBL/GenBank/DDBJ whole genome shotgun (WGS) entry which is preliminary data.</text>
</comment>
<evidence type="ECO:0000259" key="1">
    <source>
        <dbReference type="PROSITE" id="PS50004"/>
    </source>
</evidence>
<keyword evidence="3" id="KW-1185">Reference proteome</keyword>
<dbReference type="Gene3D" id="2.60.40.150">
    <property type="entry name" value="C2 domain"/>
    <property type="match status" value="1"/>
</dbReference>